<feature type="non-terminal residue" evidence="1">
    <location>
        <position position="1"/>
    </location>
</feature>
<name>A0A147HQP4_9SPHN</name>
<evidence type="ECO:0000313" key="1">
    <source>
        <dbReference type="EMBL" id="KTT61156.1"/>
    </source>
</evidence>
<proteinExistence type="predicted"/>
<reference evidence="1 2" key="1">
    <citation type="journal article" date="2016" name="Front. Microbiol.">
        <title>Genomic Resource of Rice Seed Associated Bacteria.</title>
        <authorList>
            <person name="Midha S."/>
            <person name="Bansal K."/>
            <person name="Sharma S."/>
            <person name="Kumar N."/>
            <person name="Patil P.P."/>
            <person name="Chaudhry V."/>
            <person name="Patil P.B."/>
        </authorList>
    </citation>
    <scope>NUCLEOTIDE SEQUENCE [LARGE SCALE GENOMIC DNA]</scope>
    <source>
        <strain evidence="1 2">NS334</strain>
    </source>
</reference>
<dbReference type="AlphaFoldDB" id="A0A147HQP4"/>
<evidence type="ECO:0000313" key="2">
    <source>
        <dbReference type="Proteomes" id="UP000074310"/>
    </source>
</evidence>
<comment type="caution">
    <text evidence="1">The sequence shown here is derived from an EMBL/GenBank/DDBJ whole genome shotgun (WGS) entry which is preliminary data.</text>
</comment>
<organism evidence="1 2">
    <name type="scientific">Sphingomonas endophytica</name>
    <dbReference type="NCBI Taxonomy" id="869719"/>
    <lineage>
        <taxon>Bacteria</taxon>
        <taxon>Pseudomonadati</taxon>
        <taxon>Pseudomonadota</taxon>
        <taxon>Alphaproteobacteria</taxon>
        <taxon>Sphingomonadales</taxon>
        <taxon>Sphingomonadaceae</taxon>
        <taxon>Sphingomonas</taxon>
    </lineage>
</organism>
<dbReference type="PATRIC" id="fig|869719.3.peg.1755"/>
<gene>
    <name evidence="1" type="ORF">NS334_17445</name>
</gene>
<dbReference type="RefSeq" id="WP_206542748.1">
    <property type="nucleotide sequence ID" value="NZ_LDTB01000317.1"/>
</dbReference>
<dbReference type="Proteomes" id="UP000074310">
    <property type="component" value="Unassembled WGS sequence"/>
</dbReference>
<sequence length="162" mass="17384">ALLTNLAEAVRTLDGRFRAEEARLVKAHQAPLPQGYDNPTKISTMLARLKADEQLPDEASMRSFAVWEEKDEADLQAIKLELGSDPALVKRVKEAAKSAVDTFVADANAIFKALGNDGLAALKEARQKAAQSRDAAKAAASALAAESAVPQLGSDTWRQILM</sequence>
<accession>A0A147HQP4</accession>
<keyword evidence="2" id="KW-1185">Reference proteome</keyword>
<dbReference type="EMBL" id="LDTB01000317">
    <property type="protein sequence ID" value="KTT61156.1"/>
    <property type="molecule type" value="Genomic_DNA"/>
</dbReference>
<protein>
    <submittedName>
        <fullName evidence="1">Uncharacterized protein</fullName>
    </submittedName>
</protein>